<organism evidence="1 2">
    <name type="scientific">Portunus trituberculatus</name>
    <name type="common">Swimming crab</name>
    <name type="synonym">Neptunus trituberculatus</name>
    <dbReference type="NCBI Taxonomy" id="210409"/>
    <lineage>
        <taxon>Eukaryota</taxon>
        <taxon>Metazoa</taxon>
        <taxon>Ecdysozoa</taxon>
        <taxon>Arthropoda</taxon>
        <taxon>Crustacea</taxon>
        <taxon>Multicrustacea</taxon>
        <taxon>Malacostraca</taxon>
        <taxon>Eumalacostraca</taxon>
        <taxon>Eucarida</taxon>
        <taxon>Decapoda</taxon>
        <taxon>Pleocyemata</taxon>
        <taxon>Brachyura</taxon>
        <taxon>Eubrachyura</taxon>
        <taxon>Portunoidea</taxon>
        <taxon>Portunidae</taxon>
        <taxon>Portuninae</taxon>
        <taxon>Portunus</taxon>
    </lineage>
</organism>
<comment type="caution">
    <text evidence="1">The sequence shown here is derived from an EMBL/GenBank/DDBJ whole genome shotgun (WGS) entry which is preliminary data.</text>
</comment>
<dbReference type="Proteomes" id="UP000324222">
    <property type="component" value="Unassembled WGS sequence"/>
</dbReference>
<name>A0A5B7JA22_PORTR</name>
<gene>
    <name evidence="1" type="ORF">E2C01_086568</name>
</gene>
<dbReference type="AlphaFoldDB" id="A0A5B7JA22"/>
<keyword evidence="2" id="KW-1185">Reference proteome</keyword>
<protein>
    <submittedName>
        <fullName evidence="1">Uncharacterized protein</fullName>
    </submittedName>
</protein>
<evidence type="ECO:0000313" key="1">
    <source>
        <dbReference type="EMBL" id="MPC91525.1"/>
    </source>
</evidence>
<evidence type="ECO:0000313" key="2">
    <source>
        <dbReference type="Proteomes" id="UP000324222"/>
    </source>
</evidence>
<proteinExistence type="predicted"/>
<accession>A0A5B7JA22</accession>
<reference evidence="1 2" key="1">
    <citation type="submission" date="2019-05" db="EMBL/GenBank/DDBJ databases">
        <title>Another draft genome of Portunus trituberculatus and its Hox gene families provides insights of decapod evolution.</title>
        <authorList>
            <person name="Jeong J.-H."/>
            <person name="Song I."/>
            <person name="Kim S."/>
            <person name="Choi T."/>
            <person name="Kim D."/>
            <person name="Ryu S."/>
            <person name="Kim W."/>
        </authorList>
    </citation>
    <scope>NUCLEOTIDE SEQUENCE [LARGE SCALE GENOMIC DNA]</scope>
    <source>
        <tissue evidence="1">Muscle</tissue>
    </source>
</reference>
<dbReference type="EMBL" id="VSRR010088052">
    <property type="protein sequence ID" value="MPC91525.1"/>
    <property type="molecule type" value="Genomic_DNA"/>
</dbReference>
<sequence>MEEEGMVEAGGGGGEKMEQLRAVGMSGSRRGCSVSSRVAPNRRVNVAKVVKKRGAPEQMWQERILAVIIWTAAWSEHKRGQKHRGRWTQGHISGATPISVTLPFFTITRSISIPICRVLQKRHILHPYNVKQGHSKISGPATTSATLSFISTRSVLSFFQQNAFLGPTI</sequence>